<accession>A0A0C3BTE1</accession>
<protein>
    <submittedName>
        <fullName evidence="2">Uncharacterized protein</fullName>
    </submittedName>
</protein>
<organism evidence="2 3">
    <name type="scientific">Piloderma croceum (strain F 1598)</name>
    <dbReference type="NCBI Taxonomy" id="765440"/>
    <lineage>
        <taxon>Eukaryota</taxon>
        <taxon>Fungi</taxon>
        <taxon>Dikarya</taxon>
        <taxon>Basidiomycota</taxon>
        <taxon>Agaricomycotina</taxon>
        <taxon>Agaricomycetes</taxon>
        <taxon>Agaricomycetidae</taxon>
        <taxon>Atheliales</taxon>
        <taxon>Atheliaceae</taxon>
        <taxon>Piloderma</taxon>
    </lineage>
</organism>
<gene>
    <name evidence="2" type="ORF">PILCRDRAFT_9414</name>
</gene>
<reference evidence="2 3" key="1">
    <citation type="submission" date="2014-04" db="EMBL/GenBank/DDBJ databases">
        <authorList>
            <consortium name="DOE Joint Genome Institute"/>
            <person name="Kuo A."/>
            <person name="Tarkka M."/>
            <person name="Buscot F."/>
            <person name="Kohler A."/>
            <person name="Nagy L.G."/>
            <person name="Floudas D."/>
            <person name="Copeland A."/>
            <person name="Barry K.W."/>
            <person name="Cichocki N."/>
            <person name="Veneault-Fourrey C."/>
            <person name="LaButti K."/>
            <person name="Lindquist E.A."/>
            <person name="Lipzen A."/>
            <person name="Lundell T."/>
            <person name="Morin E."/>
            <person name="Murat C."/>
            <person name="Sun H."/>
            <person name="Tunlid A."/>
            <person name="Henrissat B."/>
            <person name="Grigoriev I.V."/>
            <person name="Hibbett D.S."/>
            <person name="Martin F."/>
            <person name="Nordberg H.P."/>
            <person name="Cantor M.N."/>
            <person name="Hua S.X."/>
        </authorList>
    </citation>
    <scope>NUCLEOTIDE SEQUENCE [LARGE SCALE GENOMIC DNA]</scope>
    <source>
        <strain evidence="2 3">F 1598</strain>
    </source>
</reference>
<keyword evidence="3" id="KW-1185">Reference proteome</keyword>
<reference evidence="3" key="2">
    <citation type="submission" date="2015-01" db="EMBL/GenBank/DDBJ databases">
        <title>Evolutionary Origins and Diversification of the Mycorrhizal Mutualists.</title>
        <authorList>
            <consortium name="DOE Joint Genome Institute"/>
            <consortium name="Mycorrhizal Genomics Consortium"/>
            <person name="Kohler A."/>
            <person name="Kuo A."/>
            <person name="Nagy L.G."/>
            <person name="Floudas D."/>
            <person name="Copeland A."/>
            <person name="Barry K.W."/>
            <person name="Cichocki N."/>
            <person name="Veneault-Fourrey C."/>
            <person name="LaButti K."/>
            <person name="Lindquist E.A."/>
            <person name="Lipzen A."/>
            <person name="Lundell T."/>
            <person name="Morin E."/>
            <person name="Murat C."/>
            <person name="Riley R."/>
            <person name="Ohm R."/>
            <person name="Sun H."/>
            <person name="Tunlid A."/>
            <person name="Henrissat B."/>
            <person name="Grigoriev I.V."/>
            <person name="Hibbett D.S."/>
            <person name="Martin F."/>
        </authorList>
    </citation>
    <scope>NUCLEOTIDE SEQUENCE [LARGE SCALE GENOMIC DNA]</scope>
    <source>
        <strain evidence="3">F 1598</strain>
    </source>
</reference>
<dbReference type="InParanoid" id="A0A0C3BTE1"/>
<dbReference type="AlphaFoldDB" id="A0A0C3BTE1"/>
<dbReference type="HOGENOM" id="CLU_1548195_0_0_1"/>
<dbReference type="Proteomes" id="UP000054166">
    <property type="component" value="Unassembled WGS sequence"/>
</dbReference>
<evidence type="ECO:0000313" key="3">
    <source>
        <dbReference type="Proteomes" id="UP000054166"/>
    </source>
</evidence>
<feature type="compositionally biased region" description="Polar residues" evidence="1">
    <location>
        <begin position="140"/>
        <end position="156"/>
    </location>
</feature>
<proteinExistence type="predicted"/>
<feature type="compositionally biased region" description="Basic and acidic residues" evidence="1">
    <location>
        <begin position="46"/>
        <end position="70"/>
    </location>
</feature>
<dbReference type="EMBL" id="KN833003">
    <property type="protein sequence ID" value="KIM80587.1"/>
    <property type="molecule type" value="Genomic_DNA"/>
</dbReference>
<sequence>MFQLHRAREVVDSSSLLSDNDDGYIADPKPKRSKASQKVVVAMGQQKREVGIKRKGKEVVGKEKENDPARARQVKKTIKSVAFIDNEDDSSWDNKPPPATQPTPKPAYHGAKSLQASLPESEREAQKDMVSTPADKHAAQPSTVPAAQPHTASNPISILPAIPTDSSHDGHAK</sequence>
<feature type="compositionally biased region" description="Basic and acidic residues" evidence="1">
    <location>
        <begin position="1"/>
        <end position="11"/>
    </location>
</feature>
<feature type="region of interest" description="Disordered" evidence="1">
    <location>
        <begin position="1"/>
        <end position="173"/>
    </location>
</feature>
<name>A0A0C3BTE1_PILCF</name>
<evidence type="ECO:0000313" key="2">
    <source>
        <dbReference type="EMBL" id="KIM80587.1"/>
    </source>
</evidence>
<evidence type="ECO:0000256" key="1">
    <source>
        <dbReference type="SAM" id="MobiDB-lite"/>
    </source>
</evidence>
<feature type="compositionally biased region" description="Pro residues" evidence="1">
    <location>
        <begin position="95"/>
        <end position="105"/>
    </location>
</feature>